<dbReference type="EMBL" id="JACLAU010000031">
    <property type="protein sequence ID" value="MBC2652973.1"/>
    <property type="molecule type" value="Genomic_DNA"/>
</dbReference>
<reference evidence="1 2" key="1">
    <citation type="submission" date="2020-08" db="EMBL/GenBank/DDBJ databases">
        <title>The genome sequence of Novosphingobium flavum 4Y4.</title>
        <authorList>
            <person name="Liu Y."/>
        </authorList>
    </citation>
    <scope>NUCLEOTIDE SEQUENCE [LARGE SCALE GENOMIC DNA]</scope>
    <source>
        <strain evidence="1 2">4Y4</strain>
    </source>
</reference>
<dbReference type="AlphaFoldDB" id="A0A7X1F9M6"/>
<dbReference type="RefSeq" id="WP_185684361.1">
    <property type="nucleotide sequence ID" value="NZ_JACLAU010000031.1"/>
</dbReference>
<dbReference type="Proteomes" id="UP000520156">
    <property type="component" value="Unassembled WGS sequence"/>
</dbReference>
<proteinExistence type="predicted"/>
<evidence type="ECO:0000313" key="2">
    <source>
        <dbReference type="Proteomes" id="UP000520156"/>
    </source>
</evidence>
<comment type="caution">
    <text evidence="1">The sequence shown here is derived from an EMBL/GenBank/DDBJ whole genome shotgun (WGS) entry which is preliminary data.</text>
</comment>
<sequence length="316" mass="34628">MTVQFRALAEQAQADGVITAEEVLALRRSGWGDGRIDMVEADALFVLNDHLVQRTPEWVDFFVEAIGEFVISGGSPRGFVSEAQADWLLSRLQRDGKVESMAELELLGRIFEKCQLLPERLRAYALTQIEQVVMTGEGPTRDGGRLDGACITSAECRLLRRFIFSFAGDGSGGVSQAEAEMLFRIKDATLGGANAIEWEALFVQGVASYLTAYTAFQQVSAERAQQLEDFMNDNTPRIGAFLGRAAQSIADGSFARVRGFGRKGVTEAQHDARVAAANRVTAAEDAWLQAKIDGDGQLDSLERALLRFLAEEERRA</sequence>
<gene>
    <name evidence="1" type="ORF">H7F49_14845</name>
</gene>
<evidence type="ECO:0000313" key="1">
    <source>
        <dbReference type="EMBL" id="MBC2652973.1"/>
    </source>
</evidence>
<organism evidence="1 2">
    <name type="scientific">Novosphingobium aerophilum</name>
    <dbReference type="NCBI Taxonomy" id="2839843"/>
    <lineage>
        <taxon>Bacteria</taxon>
        <taxon>Pseudomonadati</taxon>
        <taxon>Pseudomonadota</taxon>
        <taxon>Alphaproteobacteria</taxon>
        <taxon>Sphingomonadales</taxon>
        <taxon>Sphingomonadaceae</taxon>
        <taxon>Novosphingobium</taxon>
    </lineage>
</organism>
<protein>
    <submittedName>
        <fullName evidence="1">Uncharacterized protein</fullName>
    </submittedName>
</protein>
<keyword evidence="2" id="KW-1185">Reference proteome</keyword>
<name>A0A7X1F9M6_9SPHN</name>
<accession>A0A7X1F9M6</accession>